<evidence type="ECO:0000313" key="1">
    <source>
        <dbReference type="EMBL" id="WAL61573.1"/>
    </source>
</evidence>
<organism evidence="1 2">
    <name type="scientific">Thermocoleostomius sinensis A174</name>
    <dbReference type="NCBI Taxonomy" id="2016057"/>
    <lineage>
        <taxon>Bacteria</taxon>
        <taxon>Bacillati</taxon>
        <taxon>Cyanobacteriota</taxon>
        <taxon>Cyanophyceae</taxon>
        <taxon>Oculatellales</taxon>
        <taxon>Oculatellaceae</taxon>
        <taxon>Thermocoleostomius</taxon>
    </lineage>
</organism>
<name>A0A9E8ZEB3_9CYAN</name>
<protein>
    <submittedName>
        <fullName evidence="1">DUF1802 family protein</fullName>
    </submittedName>
</protein>
<dbReference type="KEGG" id="tsin:OXH18_06195"/>
<dbReference type="EMBL" id="CP113797">
    <property type="protein sequence ID" value="WAL61573.1"/>
    <property type="molecule type" value="Genomic_DNA"/>
</dbReference>
<dbReference type="PIRSF" id="PIRSF018957">
    <property type="entry name" value="UCP018957"/>
    <property type="match status" value="1"/>
</dbReference>
<reference evidence="1" key="1">
    <citation type="submission" date="2022-12" db="EMBL/GenBank/DDBJ databases">
        <title>Polyphasic identification of a Novel Hot-Spring Cyanobacterium Ocullathermofonsia sinensis gen nov. sp. nov. and Genomic Insights on its Adaptations to the Thermal Habitat.</title>
        <authorList>
            <person name="Daroch M."/>
            <person name="Tang J."/>
            <person name="Jiang Y."/>
        </authorList>
    </citation>
    <scope>NUCLEOTIDE SEQUENCE</scope>
    <source>
        <strain evidence="1">PKUAC-SCTA174</strain>
    </source>
</reference>
<proteinExistence type="predicted"/>
<gene>
    <name evidence="1" type="ORF">OXH18_06195</name>
</gene>
<dbReference type="RefSeq" id="WP_268611573.1">
    <property type="nucleotide sequence ID" value="NZ_CP113797.1"/>
</dbReference>
<dbReference type="InterPro" id="IPR008307">
    <property type="entry name" value="UCP018957"/>
</dbReference>
<dbReference type="Proteomes" id="UP001163152">
    <property type="component" value="Chromosome"/>
</dbReference>
<accession>A0A9E8ZEB3</accession>
<dbReference type="InterPro" id="IPR014923">
    <property type="entry name" value="DUF1802"/>
</dbReference>
<dbReference type="Pfam" id="PF08819">
    <property type="entry name" value="DUF1802"/>
    <property type="match status" value="1"/>
</dbReference>
<dbReference type="AlphaFoldDB" id="A0A9E8ZEB3"/>
<evidence type="ECO:0000313" key="2">
    <source>
        <dbReference type="Proteomes" id="UP001163152"/>
    </source>
</evidence>
<keyword evidence="2" id="KW-1185">Reference proteome</keyword>
<sequence>MVGSTKPLTNLTDAFKEWAIAVEALCQGEMILLLRKGGIREQSGVFRIEQLQAWLYPTYEHQKPHLLKPKYADRVTPVASGWHPDHVNIQAWAAITHVFQVSDLSTVEALLPFHIWNLDFASERLKWKPKSPLSVLLLRVYCLPQPHPIIYRPEYGGCKSWIQLQEAIPTTEACPVLNEEEYLEQVKRIRSVLAVDE</sequence>